<dbReference type="Gene3D" id="3.40.50.2000">
    <property type="entry name" value="Glycogen Phosphorylase B"/>
    <property type="match status" value="1"/>
</dbReference>
<proteinExistence type="predicted"/>
<accession>A0A511YLT5</accession>
<dbReference type="PANTHER" id="PTHR46401">
    <property type="entry name" value="GLYCOSYLTRANSFERASE WBBK-RELATED"/>
    <property type="match status" value="1"/>
</dbReference>
<organism evidence="3 4">
    <name type="scientific">Chryseobacterium hagamense</name>
    <dbReference type="NCBI Taxonomy" id="395935"/>
    <lineage>
        <taxon>Bacteria</taxon>
        <taxon>Pseudomonadati</taxon>
        <taxon>Bacteroidota</taxon>
        <taxon>Flavobacteriia</taxon>
        <taxon>Flavobacteriales</taxon>
        <taxon>Weeksellaceae</taxon>
        <taxon>Chryseobacterium group</taxon>
        <taxon>Chryseobacterium</taxon>
    </lineage>
</organism>
<name>A0A511YLT5_9FLAO</name>
<dbReference type="InterPro" id="IPR001296">
    <property type="entry name" value="Glyco_trans_1"/>
</dbReference>
<evidence type="ECO:0000259" key="2">
    <source>
        <dbReference type="Pfam" id="PF00534"/>
    </source>
</evidence>
<feature type="domain" description="Glycosyl transferase family 1" evidence="2">
    <location>
        <begin position="173"/>
        <end position="321"/>
    </location>
</feature>
<dbReference type="SUPFAM" id="SSF53756">
    <property type="entry name" value="UDP-Glycosyltransferase/glycogen phosphorylase"/>
    <property type="match status" value="1"/>
</dbReference>
<protein>
    <recommendedName>
        <fullName evidence="2">Glycosyl transferase family 1 domain-containing protein</fullName>
    </recommendedName>
</protein>
<gene>
    <name evidence="3" type="ORF">CHA01nite_19030</name>
</gene>
<dbReference type="Proteomes" id="UP000321863">
    <property type="component" value="Unassembled WGS sequence"/>
</dbReference>
<keyword evidence="4" id="KW-1185">Reference proteome</keyword>
<dbReference type="PANTHER" id="PTHR46401:SF2">
    <property type="entry name" value="GLYCOSYLTRANSFERASE WBBK-RELATED"/>
    <property type="match status" value="1"/>
</dbReference>
<dbReference type="OrthoDB" id="1122630at2"/>
<comment type="caution">
    <text evidence="3">The sequence shown here is derived from an EMBL/GenBank/DDBJ whole genome shotgun (WGS) entry which is preliminary data.</text>
</comment>
<evidence type="ECO:0000313" key="3">
    <source>
        <dbReference type="EMBL" id="GEN76163.1"/>
    </source>
</evidence>
<reference evidence="3 4" key="1">
    <citation type="submission" date="2019-07" db="EMBL/GenBank/DDBJ databases">
        <title>Whole genome shotgun sequence of Chryseobacterium hagamense NBRC 105253.</title>
        <authorList>
            <person name="Hosoyama A."/>
            <person name="Uohara A."/>
            <person name="Ohji S."/>
            <person name="Ichikawa N."/>
        </authorList>
    </citation>
    <scope>NUCLEOTIDE SEQUENCE [LARGE SCALE GENOMIC DNA]</scope>
    <source>
        <strain evidence="3 4">NBRC 105253</strain>
    </source>
</reference>
<dbReference type="AlphaFoldDB" id="A0A511YLT5"/>
<dbReference type="EMBL" id="BJYJ01000008">
    <property type="protein sequence ID" value="GEN76163.1"/>
    <property type="molecule type" value="Genomic_DNA"/>
</dbReference>
<evidence type="ECO:0000313" key="4">
    <source>
        <dbReference type="Proteomes" id="UP000321863"/>
    </source>
</evidence>
<keyword evidence="1" id="KW-0808">Transferase</keyword>
<dbReference type="GO" id="GO:0016757">
    <property type="term" value="F:glycosyltransferase activity"/>
    <property type="evidence" value="ECO:0007669"/>
    <property type="project" value="InterPro"/>
</dbReference>
<sequence length="351" mass="40327">MQIHATNIHGLGASQVVKSFLDASSSLGFLDNSNIYLPTTGLLSKYLPEKGHVIRYNRFLPNSISRLIECFFSNFLFYNEKTIVLGDIPLRGIKNQVVLVHQPNLVYPKINSNSSKSLGFRINRFLFSINNKFASTIIVQTGAMANDLMKSYPAIKDKLIISPQPVPNWLVENANKFKRNIGKDKIILFYPAAYYPHKKHEFIISLNSYIESNSIDFSNIEIWLTLEEEHFKQFESISFLKNLGKLSSDEMNLYYKKVDALLFMSSMESYGLPLVEAIFLELPIITVKYDYSQWICEDTAYYFEPYSPTSFVSALDKFICDYTVGSLPSYKDVVKKFPKSWDIIAETFFSH</sequence>
<evidence type="ECO:0000256" key="1">
    <source>
        <dbReference type="ARBA" id="ARBA00022679"/>
    </source>
</evidence>
<dbReference type="RefSeq" id="WP_146941092.1">
    <property type="nucleotide sequence ID" value="NZ_BJYJ01000008.1"/>
</dbReference>
<dbReference type="Pfam" id="PF00534">
    <property type="entry name" value="Glycos_transf_1"/>
    <property type="match status" value="1"/>
</dbReference>